<sequence length="46" mass="5600">MTWRRIFFCILTRMLVLLSYPFRLRLRSFRLSATHPVPQISFAPFL</sequence>
<dbReference type="AlphaFoldDB" id="C9LJI8"/>
<name>C9LJI8_9BACT</name>
<accession>C9LJI8</accession>
<evidence type="ECO:0000313" key="1">
    <source>
        <dbReference type="EMBL" id="EEX70360.1"/>
    </source>
</evidence>
<gene>
    <name evidence="1" type="ORF">GCWU000325_02401</name>
</gene>
<proteinExistence type="predicted"/>
<comment type="caution">
    <text evidence="1">The sequence shown here is derived from an EMBL/GenBank/DDBJ whole genome shotgun (WGS) entry which is preliminary data.</text>
</comment>
<reference evidence="1" key="1">
    <citation type="submission" date="2009-09" db="EMBL/GenBank/DDBJ databases">
        <authorList>
            <person name="Weinstock G."/>
            <person name="Sodergren E."/>
            <person name="Clifton S."/>
            <person name="Fulton L."/>
            <person name="Fulton B."/>
            <person name="Courtney L."/>
            <person name="Fronick C."/>
            <person name="Harrison M."/>
            <person name="Strong C."/>
            <person name="Farmer C."/>
            <person name="Delahaunty K."/>
            <person name="Markovic C."/>
            <person name="Hall O."/>
            <person name="Minx P."/>
            <person name="Tomlinson C."/>
            <person name="Mitreva M."/>
            <person name="Nelson J."/>
            <person name="Hou S."/>
            <person name="Wollam A."/>
            <person name="Pepin K.H."/>
            <person name="Johnson M."/>
            <person name="Bhonagiri V."/>
            <person name="Nash W.E."/>
            <person name="Warren W."/>
            <person name="Chinwalla A."/>
            <person name="Mardis E.R."/>
            <person name="Wilson R.K."/>
        </authorList>
    </citation>
    <scope>NUCLEOTIDE SEQUENCE [LARGE SCALE GENOMIC DNA]</scope>
    <source>
        <strain evidence="1">ATCC 51259</strain>
    </source>
</reference>
<protein>
    <submittedName>
        <fullName evidence="1">Uncharacterized protein</fullName>
    </submittedName>
</protein>
<keyword evidence="2" id="KW-1185">Reference proteome</keyword>
<evidence type="ECO:0000313" key="2">
    <source>
        <dbReference type="Proteomes" id="UP000003460"/>
    </source>
</evidence>
<dbReference type="HOGENOM" id="CLU_3187519_0_0_10"/>
<dbReference type="EMBL" id="ACIJ02000028">
    <property type="protein sequence ID" value="EEX70360.1"/>
    <property type="molecule type" value="Genomic_DNA"/>
</dbReference>
<dbReference type="Proteomes" id="UP000003460">
    <property type="component" value="Unassembled WGS sequence"/>
</dbReference>
<organism evidence="1 2">
    <name type="scientific">Alloprevotella tannerae ATCC 51259</name>
    <dbReference type="NCBI Taxonomy" id="626522"/>
    <lineage>
        <taxon>Bacteria</taxon>
        <taxon>Pseudomonadati</taxon>
        <taxon>Bacteroidota</taxon>
        <taxon>Bacteroidia</taxon>
        <taxon>Bacteroidales</taxon>
        <taxon>Prevotellaceae</taxon>
        <taxon>Alloprevotella</taxon>
    </lineage>
</organism>